<evidence type="ECO:0000313" key="16">
    <source>
        <dbReference type="EMBL" id="CAJ1954592.1"/>
    </source>
</evidence>
<keyword evidence="8" id="KW-0378">Hydrolase</keyword>
<keyword evidence="12 13" id="KW-0326">Glycosidase</keyword>
<evidence type="ECO:0000256" key="3">
    <source>
        <dbReference type="ARBA" id="ARBA00012045"/>
    </source>
</evidence>
<dbReference type="Gene3D" id="1.10.340.30">
    <property type="entry name" value="Hypothetical protein, domain 2"/>
    <property type="match status" value="1"/>
</dbReference>
<dbReference type="GO" id="GO:0032357">
    <property type="term" value="F:oxidized purine DNA binding"/>
    <property type="evidence" value="ECO:0007669"/>
    <property type="project" value="TreeGrafter"/>
</dbReference>
<dbReference type="PROSITE" id="PS01155">
    <property type="entry name" value="ENDONUCLEASE_III_2"/>
    <property type="match status" value="1"/>
</dbReference>
<evidence type="ECO:0000256" key="14">
    <source>
        <dbReference type="SAM" id="MobiDB-lite"/>
    </source>
</evidence>
<proteinExistence type="inferred from homology"/>
<dbReference type="Proteomes" id="UP001295423">
    <property type="component" value="Unassembled WGS sequence"/>
</dbReference>
<dbReference type="AlphaFoldDB" id="A0AAD2JJ38"/>
<evidence type="ECO:0000256" key="8">
    <source>
        <dbReference type="ARBA" id="ARBA00022801"/>
    </source>
</evidence>
<dbReference type="InterPro" id="IPR011257">
    <property type="entry name" value="DNA_glycosylase"/>
</dbReference>
<dbReference type="InterPro" id="IPR044298">
    <property type="entry name" value="MIG/MutY"/>
</dbReference>
<dbReference type="GO" id="GO:0006284">
    <property type="term" value="P:base-excision repair"/>
    <property type="evidence" value="ECO:0007669"/>
    <property type="project" value="UniProtKB-UniRule"/>
</dbReference>
<dbReference type="SUPFAM" id="SSF55811">
    <property type="entry name" value="Nudix"/>
    <property type="match status" value="1"/>
</dbReference>
<evidence type="ECO:0000256" key="9">
    <source>
        <dbReference type="ARBA" id="ARBA00023004"/>
    </source>
</evidence>
<keyword evidence="17" id="KW-1185">Reference proteome</keyword>
<dbReference type="GO" id="GO:0006298">
    <property type="term" value="P:mismatch repair"/>
    <property type="evidence" value="ECO:0007669"/>
    <property type="project" value="TreeGrafter"/>
</dbReference>
<dbReference type="Pfam" id="PF00633">
    <property type="entry name" value="HHH"/>
    <property type="match status" value="1"/>
</dbReference>
<dbReference type="Gene3D" id="1.10.1670.10">
    <property type="entry name" value="Helix-hairpin-Helix base-excision DNA repair enzymes (C-terminal)"/>
    <property type="match status" value="1"/>
</dbReference>
<dbReference type="CDD" id="cd03431">
    <property type="entry name" value="NUDIX_DNA_Glycosylase_C-MutY"/>
    <property type="match status" value="1"/>
</dbReference>
<evidence type="ECO:0000259" key="15">
    <source>
        <dbReference type="SMART" id="SM00478"/>
    </source>
</evidence>
<evidence type="ECO:0000313" key="17">
    <source>
        <dbReference type="Proteomes" id="UP001295423"/>
    </source>
</evidence>
<evidence type="ECO:0000256" key="13">
    <source>
        <dbReference type="RuleBase" id="RU365096"/>
    </source>
</evidence>
<evidence type="ECO:0000256" key="4">
    <source>
        <dbReference type="ARBA" id="ARBA00022023"/>
    </source>
</evidence>
<dbReference type="Gene3D" id="3.90.79.10">
    <property type="entry name" value="Nucleoside Triphosphate Pyrophosphohydrolase"/>
    <property type="match status" value="1"/>
</dbReference>
<keyword evidence="11" id="KW-0234">DNA repair</keyword>
<accession>A0AAD2JJ38</accession>
<dbReference type="GO" id="GO:0005634">
    <property type="term" value="C:nucleus"/>
    <property type="evidence" value="ECO:0007669"/>
    <property type="project" value="TreeGrafter"/>
</dbReference>
<dbReference type="GO" id="GO:0000701">
    <property type="term" value="F:purine-specific mismatch base pair DNA N-glycosylase activity"/>
    <property type="evidence" value="ECO:0007669"/>
    <property type="project" value="UniProtKB-EC"/>
</dbReference>
<evidence type="ECO:0000256" key="12">
    <source>
        <dbReference type="ARBA" id="ARBA00023295"/>
    </source>
</evidence>
<evidence type="ECO:0000256" key="10">
    <source>
        <dbReference type="ARBA" id="ARBA00023014"/>
    </source>
</evidence>
<reference evidence="16" key="1">
    <citation type="submission" date="2023-08" db="EMBL/GenBank/DDBJ databases">
        <authorList>
            <person name="Audoor S."/>
            <person name="Bilcke G."/>
        </authorList>
    </citation>
    <scope>NUCLEOTIDE SEQUENCE</scope>
</reference>
<comment type="cofactor">
    <cofactor evidence="13">
        <name>[4Fe-4S] cluster</name>
        <dbReference type="ChEBI" id="CHEBI:49883"/>
    </cofactor>
    <text evidence="13">Binds 1 [4Fe-4S] cluster.</text>
</comment>
<keyword evidence="10" id="KW-0411">Iron-sulfur</keyword>
<dbReference type="Pfam" id="PF14815">
    <property type="entry name" value="NUDIX_4"/>
    <property type="match status" value="1"/>
</dbReference>
<dbReference type="InterPro" id="IPR023170">
    <property type="entry name" value="HhH_base_excis_C"/>
</dbReference>
<dbReference type="EMBL" id="CAKOGP040001869">
    <property type="protein sequence ID" value="CAJ1954592.1"/>
    <property type="molecule type" value="Genomic_DNA"/>
</dbReference>
<keyword evidence="7 13" id="KW-0227">DNA damage</keyword>
<keyword evidence="9 13" id="KW-0408">Iron</keyword>
<sequence length="592" mass="66325">MSSSSVVLDEEVVQSNTYTASSSSTMDVEDYHLWRNWVQHTDIDHHHFDKQQAKEIRSALLEWYRANRRKLPWRGDVLGECNGSTAGINSNNNEKTSKKKRTLNDKKQPSIKNFFGAKTTKVVKKEEEPDEAPSSDAATQQDEQNMAIRIPVSGYGVWVSEIMLQQTRVEAVIPYWIKWMNSFPTVHDLAVASEEQVNSHWAGLGFYRRARLLHQGAKKVVNELKGELPQTVDSLMELPGIGRYTASAIASIAFRQPCAVVDGNVCRVLSRLTGIANHIKAPNVKDKHGWDLANQLILADNDNDDADDGDSNEKEGCCAGEVNQALMELGATYCAPSGTGMDPRDPLRDYYFSTRLARSYMAYTKSPISKEETLTPGMSCSICDPEGITTVVGLFQSGITNDMSDEQVAKFGHATFPLDPPKNKKREEDLAVAAVSTVHKKETWWLLVKRPPKGLLAGQWEFPNVIVQTRTAKSRPPSSKKILDALSTMCQEELQTGWEAQLDPTPVQPSPLEHIFSHIKHIMWVRKYSLDVDLGEIELDYTAMGDREARWMREEDMEKVGVTSGVKKILKAVKTGPKKGAKKKAVPRKRKR</sequence>
<feature type="region of interest" description="Disordered" evidence="14">
    <location>
        <begin position="571"/>
        <end position="592"/>
    </location>
</feature>
<dbReference type="GO" id="GO:0051539">
    <property type="term" value="F:4 iron, 4 sulfur cluster binding"/>
    <property type="evidence" value="ECO:0007669"/>
    <property type="project" value="UniProtKB-UniRule"/>
</dbReference>
<name>A0AAD2JJ38_9STRA</name>
<dbReference type="EC" id="3.2.2.31" evidence="3 13"/>
<dbReference type="GO" id="GO:0035485">
    <property type="term" value="F:adenine/guanine mispair binding"/>
    <property type="evidence" value="ECO:0007669"/>
    <property type="project" value="TreeGrafter"/>
</dbReference>
<dbReference type="PANTHER" id="PTHR42944:SF1">
    <property type="entry name" value="ADENINE DNA GLYCOSYLASE"/>
    <property type="match status" value="1"/>
</dbReference>
<protein>
    <recommendedName>
        <fullName evidence="4 13">Adenine DNA glycosylase</fullName>
        <ecNumber evidence="3 13">3.2.2.31</ecNumber>
    </recommendedName>
</protein>
<comment type="catalytic activity">
    <reaction evidence="1 13">
        <text>Hydrolyzes free adenine bases from 7,8-dihydro-8-oxoguanine:adenine mismatched double-stranded DNA, leaving an apurinic site.</text>
        <dbReference type="EC" id="3.2.2.31"/>
    </reaction>
</comment>
<evidence type="ECO:0000256" key="5">
    <source>
        <dbReference type="ARBA" id="ARBA00022485"/>
    </source>
</evidence>
<dbReference type="GO" id="GO:0046872">
    <property type="term" value="F:metal ion binding"/>
    <property type="evidence" value="ECO:0007669"/>
    <property type="project" value="UniProtKB-UniRule"/>
</dbReference>
<keyword evidence="5" id="KW-0004">4Fe-4S</keyword>
<feature type="region of interest" description="Disordered" evidence="14">
    <location>
        <begin position="122"/>
        <end position="145"/>
    </location>
</feature>
<evidence type="ECO:0000256" key="1">
    <source>
        <dbReference type="ARBA" id="ARBA00000843"/>
    </source>
</evidence>
<dbReference type="SUPFAM" id="SSF48150">
    <property type="entry name" value="DNA-glycosylase"/>
    <property type="match status" value="1"/>
</dbReference>
<comment type="similarity">
    <text evidence="2 13">Belongs to the Nth/MutY family.</text>
</comment>
<comment type="caution">
    <text evidence="16">The sequence shown here is derived from an EMBL/GenBank/DDBJ whole genome shotgun (WGS) entry which is preliminary data.</text>
</comment>
<comment type="function">
    <text evidence="13">Adenine glycosylase active on G-A mispairs.</text>
</comment>
<keyword evidence="6" id="KW-0479">Metal-binding</keyword>
<dbReference type="GO" id="GO:0034039">
    <property type="term" value="F:8-oxo-7,8-dihydroguanine DNA N-glycosylase activity"/>
    <property type="evidence" value="ECO:0007669"/>
    <property type="project" value="TreeGrafter"/>
</dbReference>
<evidence type="ECO:0000256" key="7">
    <source>
        <dbReference type="ARBA" id="ARBA00022763"/>
    </source>
</evidence>
<dbReference type="InterPro" id="IPR029119">
    <property type="entry name" value="MutY_C"/>
</dbReference>
<dbReference type="InterPro" id="IPR004036">
    <property type="entry name" value="Endonuclease-III-like_CS2"/>
</dbReference>
<dbReference type="SMART" id="SM00478">
    <property type="entry name" value="ENDO3c"/>
    <property type="match status" value="1"/>
</dbReference>
<evidence type="ECO:0000256" key="2">
    <source>
        <dbReference type="ARBA" id="ARBA00008343"/>
    </source>
</evidence>
<dbReference type="CDD" id="cd00056">
    <property type="entry name" value="ENDO3c"/>
    <property type="match status" value="1"/>
</dbReference>
<organism evidence="16 17">
    <name type="scientific">Cylindrotheca closterium</name>
    <dbReference type="NCBI Taxonomy" id="2856"/>
    <lineage>
        <taxon>Eukaryota</taxon>
        <taxon>Sar</taxon>
        <taxon>Stramenopiles</taxon>
        <taxon>Ochrophyta</taxon>
        <taxon>Bacillariophyta</taxon>
        <taxon>Bacillariophyceae</taxon>
        <taxon>Bacillariophycidae</taxon>
        <taxon>Bacillariales</taxon>
        <taxon>Bacillariaceae</taxon>
        <taxon>Cylindrotheca</taxon>
    </lineage>
</organism>
<dbReference type="InterPro" id="IPR003265">
    <property type="entry name" value="HhH-GPD_domain"/>
</dbReference>
<feature type="domain" description="HhH-GPD" evidence="15">
    <location>
        <begin position="163"/>
        <end position="332"/>
    </location>
</feature>
<feature type="region of interest" description="Disordered" evidence="14">
    <location>
        <begin position="84"/>
        <end position="105"/>
    </location>
</feature>
<evidence type="ECO:0000256" key="11">
    <source>
        <dbReference type="ARBA" id="ARBA00023204"/>
    </source>
</evidence>
<dbReference type="FunFam" id="1.10.340.30:FF:000002">
    <property type="entry name" value="Adenine DNA glycosylase"/>
    <property type="match status" value="1"/>
</dbReference>
<evidence type="ECO:0000256" key="6">
    <source>
        <dbReference type="ARBA" id="ARBA00022723"/>
    </source>
</evidence>
<dbReference type="InterPro" id="IPR015797">
    <property type="entry name" value="NUDIX_hydrolase-like_dom_sf"/>
</dbReference>
<gene>
    <name evidence="16" type="ORF">CYCCA115_LOCUS15186</name>
</gene>
<dbReference type="PANTHER" id="PTHR42944">
    <property type="entry name" value="ADENINE DNA GLYCOSYLASE"/>
    <property type="match status" value="1"/>
</dbReference>
<dbReference type="Pfam" id="PF00730">
    <property type="entry name" value="HhH-GPD"/>
    <property type="match status" value="1"/>
</dbReference>
<dbReference type="InterPro" id="IPR000445">
    <property type="entry name" value="HhH_motif"/>
</dbReference>